<feature type="domain" description="Nanos-type" evidence="9">
    <location>
        <begin position="156"/>
        <end position="210"/>
    </location>
</feature>
<evidence type="ECO:0000256" key="3">
    <source>
        <dbReference type="ARBA" id="ARBA00022723"/>
    </source>
</evidence>
<keyword evidence="7 8" id="KW-0694">RNA-binding</keyword>
<keyword evidence="6 8" id="KW-0810">Translation regulation</keyword>
<comment type="subcellular location">
    <subcellularLocation>
        <location evidence="1">Cytoplasm</location>
    </subcellularLocation>
</comment>
<proteinExistence type="inferred from homology"/>
<evidence type="ECO:0000256" key="6">
    <source>
        <dbReference type="ARBA" id="ARBA00022845"/>
    </source>
</evidence>
<comment type="similarity">
    <text evidence="8">Belongs to the nanos family.</text>
</comment>
<protein>
    <recommendedName>
        <fullName evidence="9">Nanos-type domain-containing protein</fullName>
    </recommendedName>
</protein>
<sequence length="234" mass="26407">MNSHFRDLLSLGFEDFPYIPRFGPDGLSCSLLRAALTAGDADASGPTVEGMKFEGLRQETLRPTNFQRADQHDQRKDFVKPLWYRTCGASLSANPNDLWRNLMEKDADQAASALVPRNLQLQTYLPNLKTQVGQKKDKQLSAKFKLIKPFKERAPHCQFCLSNGETRQFYTAHLLKDEMGAISCPILRKYVCPRCGATGDVAHTLKYCPLSPDPLPKHKPVRRNAVGRRVVTYN</sequence>
<evidence type="ECO:0000256" key="4">
    <source>
        <dbReference type="ARBA" id="ARBA00022771"/>
    </source>
</evidence>
<evidence type="ECO:0000256" key="5">
    <source>
        <dbReference type="ARBA" id="ARBA00022833"/>
    </source>
</evidence>
<evidence type="ECO:0000259" key="9">
    <source>
        <dbReference type="PROSITE" id="PS51522"/>
    </source>
</evidence>
<keyword evidence="2" id="KW-0963">Cytoplasm</keyword>
<dbReference type="Proteomes" id="UP001307889">
    <property type="component" value="Chromosome 10"/>
</dbReference>
<organism evidence="10 11">
    <name type="scientific">Nesidiocoris tenuis</name>
    <dbReference type="NCBI Taxonomy" id="355587"/>
    <lineage>
        <taxon>Eukaryota</taxon>
        <taxon>Metazoa</taxon>
        <taxon>Ecdysozoa</taxon>
        <taxon>Arthropoda</taxon>
        <taxon>Hexapoda</taxon>
        <taxon>Insecta</taxon>
        <taxon>Pterygota</taxon>
        <taxon>Neoptera</taxon>
        <taxon>Paraneoptera</taxon>
        <taxon>Hemiptera</taxon>
        <taxon>Heteroptera</taxon>
        <taxon>Panheteroptera</taxon>
        <taxon>Cimicomorpha</taxon>
        <taxon>Miridae</taxon>
        <taxon>Dicyphina</taxon>
        <taxon>Nesidiocoris</taxon>
    </lineage>
</organism>
<evidence type="ECO:0000256" key="8">
    <source>
        <dbReference type="PROSITE-ProRule" id="PRU00855"/>
    </source>
</evidence>
<keyword evidence="5" id="KW-0862">Zinc</keyword>
<evidence type="ECO:0000256" key="7">
    <source>
        <dbReference type="ARBA" id="ARBA00022884"/>
    </source>
</evidence>
<evidence type="ECO:0000256" key="2">
    <source>
        <dbReference type="ARBA" id="ARBA00022490"/>
    </source>
</evidence>
<keyword evidence="4 8" id="KW-0863">Zinc-finger</keyword>
<evidence type="ECO:0000313" key="11">
    <source>
        <dbReference type="Proteomes" id="UP001307889"/>
    </source>
</evidence>
<dbReference type="InterPro" id="IPR038129">
    <property type="entry name" value="Nanos_sf"/>
</dbReference>
<dbReference type="InterPro" id="IPR024161">
    <property type="entry name" value="Znf_nanos-typ"/>
</dbReference>
<keyword evidence="3" id="KW-0479">Metal-binding</keyword>
<dbReference type="EMBL" id="AP028918">
    <property type="protein sequence ID" value="BES99256.1"/>
    <property type="molecule type" value="Genomic_DNA"/>
</dbReference>
<dbReference type="PROSITE" id="PS51522">
    <property type="entry name" value="ZF_NANOS"/>
    <property type="match status" value="1"/>
</dbReference>
<evidence type="ECO:0000313" key="10">
    <source>
        <dbReference type="EMBL" id="BES99256.1"/>
    </source>
</evidence>
<dbReference type="InterPro" id="IPR008705">
    <property type="entry name" value="Nanos/Xcar2"/>
</dbReference>
<evidence type="ECO:0000256" key="1">
    <source>
        <dbReference type="ARBA" id="ARBA00004496"/>
    </source>
</evidence>
<accession>A0ABN7B7W0</accession>
<reference evidence="10 11" key="1">
    <citation type="submission" date="2023-09" db="EMBL/GenBank/DDBJ databases">
        <title>Nesidiocoris tenuis whole genome shotgun sequence.</title>
        <authorList>
            <person name="Shibata T."/>
            <person name="Shimoda M."/>
            <person name="Kobayashi T."/>
            <person name="Uehara T."/>
        </authorList>
    </citation>
    <scope>NUCLEOTIDE SEQUENCE [LARGE SCALE GENOMIC DNA]</scope>
    <source>
        <strain evidence="10 11">Japan</strain>
    </source>
</reference>
<dbReference type="Pfam" id="PF05741">
    <property type="entry name" value="zf-nanos"/>
    <property type="match status" value="1"/>
</dbReference>
<name>A0ABN7B7W0_9HEMI</name>
<keyword evidence="11" id="KW-1185">Reference proteome</keyword>
<dbReference type="PANTHER" id="PTHR12887">
    <property type="entry name" value="NANOS PROTEIN"/>
    <property type="match status" value="1"/>
</dbReference>
<dbReference type="Gene3D" id="4.10.60.30">
    <property type="entry name" value="Nanos, RNA-binding domain"/>
    <property type="match status" value="1"/>
</dbReference>
<gene>
    <name evidence="10" type="ORF">NTJ_12073</name>
</gene>